<evidence type="ECO:0000313" key="2">
    <source>
        <dbReference type="EMBL" id="SDD43972.1"/>
    </source>
</evidence>
<dbReference type="EMBL" id="LT629688">
    <property type="protein sequence ID" value="SDD43972.1"/>
    <property type="molecule type" value="Genomic_DNA"/>
</dbReference>
<feature type="transmembrane region" description="Helical" evidence="1">
    <location>
        <begin position="30"/>
        <end position="52"/>
    </location>
</feature>
<keyword evidence="1" id="KW-0812">Transmembrane</keyword>
<accession>A0A1G6URL5</accession>
<keyword evidence="1" id="KW-1133">Transmembrane helix</keyword>
<gene>
    <name evidence="2" type="ORF">SAMN04489747_0951</name>
</gene>
<dbReference type="OrthoDB" id="3712193at2"/>
<reference evidence="2 3" key="1">
    <citation type="submission" date="2016-10" db="EMBL/GenBank/DDBJ databases">
        <authorList>
            <person name="de Groot N.N."/>
        </authorList>
    </citation>
    <scope>NUCLEOTIDE SEQUENCE [LARGE SCALE GENOMIC DNA]</scope>
    <source>
        <strain evidence="2 3">MON 2.2</strain>
    </source>
</reference>
<name>A0A1G6URL5_9ACTN</name>
<protein>
    <submittedName>
        <fullName evidence="2">Uncharacterized protein</fullName>
    </submittedName>
</protein>
<organism evidence="2 3">
    <name type="scientific">Auraticoccus monumenti</name>
    <dbReference type="NCBI Taxonomy" id="675864"/>
    <lineage>
        <taxon>Bacteria</taxon>
        <taxon>Bacillati</taxon>
        <taxon>Actinomycetota</taxon>
        <taxon>Actinomycetes</taxon>
        <taxon>Propionibacteriales</taxon>
        <taxon>Propionibacteriaceae</taxon>
        <taxon>Auraticoccus</taxon>
    </lineage>
</organism>
<keyword evidence="1" id="KW-0472">Membrane</keyword>
<proteinExistence type="predicted"/>
<evidence type="ECO:0000256" key="1">
    <source>
        <dbReference type="SAM" id="Phobius"/>
    </source>
</evidence>
<dbReference type="STRING" id="675864.SAMN04489747_0951"/>
<dbReference type="Proteomes" id="UP000198546">
    <property type="component" value="Chromosome i"/>
</dbReference>
<dbReference type="AlphaFoldDB" id="A0A1G6URL5"/>
<evidence type="ECO:0000313" key="3">
    <source>
        <dbReference type="Proteomes" id="UP000198546"/>
    </source>
</evidence>
<dbReference type="RefSeq" id="WP_090591134.1">
    <property type="nucleotide sequence ID" value="NZ_LT629688.1"/>
</dbReference>
<sequence>MQKMLAVVLGLWLQPPPERDERGLSQSTENAILLAGAIAVATIVVTAVTVYVRSKMPGQ</sequence>
<keyword evidence="3" id="KW-1185">Reference proteome</keyword>